<sequence>MTSTLTRYFTWRLARMALTVSAVVLVTFGLTRVAYQNPARMLAPENASEETVAAIANSLRLNDPWYLQLWYYVVRGPEIKGTPTGLLNWPPSLGYSYRQQRPVTDLILEKIPVTFSLAAGALILWITVSIVLGVYAARRPGSLFDQVSSATSYVLLSIPTFVTGVILLFVLYYQLSLAGVKFFPSGGYVALTESPAEWARHLLLPWLTLLLAEVGLFQRVVRASVLEVANKDYIRTARAKGVGTQGVYFNHALSAALNPILTLGAIEFAAILGGAIITEQIFGLDGVGRLAVNAANNGDAPVVIGCTLLGALIFVVSTFVVDLITHARSGK</sequence>
<keyword evidence="10" id="KW-1185">Reference proteome</keyword>
<feature type="transmembrane region" description="Helical" evidence="7">
    <location>
        <begin position="260"/>
        <end position="282"/>
    </location>
</feature>
<evidence type="ECO:0000256" key="6">
    <source>
        <dbReference type="ARBA" id="ARBA00023136"/>
    </source>
</evidence>
<evidence type="ECO:0000256" key="2">
    <source>
        <dbReference type="ARBA" id="ARBA00022448"/>
    </source>
</evidence>
<dbReference type="InterPro" id="IPR000515">
    <property type="entry name" value="MetI-like"/>
</dbReference>
<gene>
    <name evidence="9" type="ORF">ACK4CP_28445</name>
</gene>
<feature type="transmembrane region" description="Helical" evidence="7">
    <location>
        <begin position="12"/>
        <end position="35"/>
    </location>
</feature>
<dbReference type="InterPro" id="IPR035906">
    <property type="entry name" value="MetI-like_sf"/>
</dbReference>
<accession>A0ABW9M480</accession>
<dbReference type="Pfam" id="PF00528">
    <property type="entry name" value="BPD_transp_1"/>
    <property type="match status" value="1"/>
</dbReference>
<evidence type="ECO:0000259" key="8">
    <source>
        <dbReference type="PROSITE" id="PS50928"/>
    </source>
</evidence>
<dbReference type="EMBL" id="JBKBDE010000012">
    <property type="protein sequence ID" value="MFN6554349.1"/>
    <property type="molecule type" value="Genomic_DNA"/>
</dbReference>
<dbReference type="SUPFAM" id="SSF161098">
    <property type="entry name" value="MetI-like"/>
    <property type="match status" value="1"/>
</dbReference>
<comment type="caution">
    <text evidence="9">The sequence shown here is derived from an EMBL/GenBank/DDBJ whole genome shotgun (WGS) entry which is preliminary data.</text>
</comment>
<feature type="transmembrane region" description="Helical" evidence="7">
    <location>
        <begin position="302"/>
        <end position="324"/>
    </location>
</feature>
<comment type="subcellular location">
    <subcellularLocation>
        <location evidence="1 7">Cell membrane</location>
        <topology evidence="1 7">Multi-pass membrane protein</topology>
    </subcellularLocation>
</comment>
<keyword evidence="5 7" id="KW-1133">Transmembrane helix</keyword>
<keyword evidence="2 7" id="KW-0813">Transport</keyword>
<evidence type="ECO:0000313" key="9">
    <source>
        <dbReference type="EMBL" id="MFN6554349.1"/>
    </source>
</evidence>
<comment type="similarity">
    <text evidence="7">Belongs to the binding-protein-dependent transport system permease family.</text>
</comment>
<protein>
    <submittedName>
        <fullName evidence="9">ABC transporter permease</fullName>
    </submittedName>
</protein>
<name>A0ABW9M480_9MYCO</name>
<feature type="transmembrane region" description="Helical" evidence="7">
    <location>
        <begin position="150"/>
        <end position="175"/>
    </location>
</feature>
<dbReference type="CDD" id="cd06261">
    <property type="entry name" value="TM_PBP2"/>
    <property type="match status" value="1"/>
</dbReference>
<feature type="domain" description="ABC transmembrane type-1" evidence="8">
    <location>
        <begin position="111"/>
        <end position="325"/>
    </location>
</feature>
<evidence type="ECO:0000256" key="3">
    <source>
        <dbReference type="ARBA" id="ARBA00022475"/>
    </source>
</evidence>
<keyword evidence="6 7" id="KW-0472">Membrane</keyword>
<evidence type="ECO:0000256" key="5">
    <source>
        <dbReference type="ARBA" id="ARBA00022989"/>
    </source>
</evidence>
<dbReference type="Pfam" id="PF19300">
    <property type="entry name" value="BPD_transp_1_N"/>
    <property type="match status" value="1"/>
</dbReference>
<dbReference type="InterPro" id="IPR045621">
    <property type="entry name" value="BPD_transp_1_N"/>
</dbReference>
<evidence type="ECO:0000313" key="10">
    <source>
        <dbReference type="Proteomes" id="UP001635817"/>
    </source>
</evidence>
<feature type="transmembrane region" description="Helical" evidence="7">
    <location>
        <begin position="198"/>
        <end position="217"/>
    </location>
</feature>
<reference evidence="9 10" key="1">
    <citation type="submission" date="2024-12" db="EMBL/GenBank/DDBJ databases">
        <title>The coexistence of Mycolicibacterium septicum and Mycolicibacterium nivoides in clinical samples.</title>
        <authorList>
            <person name="Wang C."/>
            <person name="Feng Y."/>
            <person name="Zong Z."/>
        </authorList>
    </citation>
    <scope>NUCLEOTIDE SEQUENCE [LARGE SCALE GENOMIC DNA]</scope>
    <source>
        <strain evidence="9 10">120310</strain>
    </source>
</reference>
<dbReference type="Proteomes" id="UP001635817">
    <property type="component" value="Unassembled WGS sequence"/>
</dbReference>
<keyword evidence="4 7" id="KW-0812">Transmembrane</keyword>
<keyword evidence="3" id="KW-1003">Cell membrane</keyword>
<evidence type="ECO:0000256" key="1">
    <source>
        <dbReference type="ARBA" id="ARBA00004651"/>
    </source>
</evidence>
<organism evidence="9 10">
    <name type="scientific">Mycolicibacterium septicum</name>
    <dbReference type="NCBI Taxonomy" id="98668"/>
    <lineage>
        <taxon>Bacteria</taxon>
        <taxon>Bacillati</taxon>
        <taxon>Actinomycetota</taxon>
        <taxon>Actinomycetes</taxon>
        <taxon>Mycobacteriales</taxon>
        <taxon>Mycobacteriaceae</taxon>
        <taxon>Mycolicibacterium</taxon>
    </lineage>
</organism>
<dbReference type="PANTHER" id="PTHR43163:SF9">
    <property type="entry name" value="ABC TRANSPORTER PERMEASE PROTEIN"/>
    <property type="match status" value="1"/>
</dbReference>
<dbReference type="RefSeq" id="WP_409552473.1">
    <property type="nucleotide sequence ID" value="NZ_JBKBDE010000012.1"/>
</dbReference>
<dbReference type="PROSITE" id="PS50928">
    <property type="entry name" value="ABC_TM1"/>
    <property type="match status" value="1"/>
</dbReference>
<feature type="transmembrane region" description="Helical" evidence="7">
    <location>
        <begin position="115"/>
        <end position="138"/>
    </location>
</feature>
<evidence type="ECO:0000256" key="4">
    <source>
        <dbReference type="ARBA" id="ARBA00022692"/>
    </source>
</evidence>
<proteinExistence type="inferred from homology"/>
<evidence type="ECO:0000256" key="7">
    <source>
        <dbReference type="RuleBase" id="RU363032"/>
    </source>
</evidence>
<dbReference type="PANTHER" id="PTHR43163">
    <property type="entry name" value="DIPEPTIDE TRANSPORT SYSTEM PERMEASE PROTEIN DPPB-RELATED"/>
    <property type="match status" value="1"/>
</dbReference>
<dbReference type="Gene3D" id="1.10.3720.10">
    <property type="entry name" value="MetI-like"/>
    <property type="match status" value="1"/>
</dbReference>